<dbReference type="Pfam" id="PF07715">
    <property type="entry name" value="Plug"/>
    <property type="match status" value="1"/>
</dbReference>
<evidence type="ECO:0000259" key="8">
    <source>
        <dbReference type="Pfam" id="PF07715"/>
    </source>
</evidence>
<keyword evidence="2 7" id="KW-0813">Transport</keyword>
<dbReference type="EMBL" id="FWYF01000002">
    <property type="protein sequence ID" value="SMD34436.1"/>
    <property type="molecule type" value="Genomic_DNA"/>
</dbReference>
<evidence type="ECO:0000256" key="4">
    <source>
        <dbReference type="ARBA" id="ARBA00022692"/>
    </source>
</evidence>
<evidence type="ECO:0000256" key="5">
    <source>
        <dbReference type="ARBA" id="ARBA00023136"/>
    </source>
</evidence>
<dbReference type="Gene3D" id="2.170.130.10">
    <property type="entry name" value="TonB-dependent receptor, plug domain"/>
    <property type="match status" value="1"/>
</dbReference>
<evidence type="ECO:0000256" key="7">
    <source>
        <dbReference type="PROSITE-ProRule" id="PRU01360"/>
    </source>
</evidence>
<evidence type="ECO:0000256" key="2">
    <source>
        <dbReference type="ARBA" id="ARBA00022448"/>
    </source>
</evidence>
<name>A0A1W2GDU8_REIFA</name>
<dbReference type="GO" id="GO:0009279">
    <property type="term" value="C:cell outer membrane"/>
    <property type="evidence" value="ECO:0007669"/>
    <property type="project" value="UniProtKB-SubCell"/>
</dbReference>
<dbReference type="InterPro" id="IPR023997">
    <property type="entry name" value="TonB-dep_OMP_SusC/RagA_CS"/>
</dbReference>
<dbReference type="InterPro" id="IPR037066">
    <property type="entry name" value="Plug_dom_sf"/>
</dbReference>
<protein>
    <submittedName>
        <fullName evidence="9">TonB-linked outer membrane protein, SusC/RagA family</fullName>
    </submittedName>
</protein>
<keyword evidence="10" id="KW-1185">Reference proteome</keyword>
<comment type="similarity">
    <text evidence="7">Belongs to the TonB-dependent receptor family.</text>
</comment>
<keyword evidence="5 7" id="KW-0472">Membrane</keyword>
<keyword evidence="4 7" id="KW-0812">Transmembrane</keyword>
<evidence type="ECO:0000313" key="9">
    <source>
        <dbReference type="EMBL" id="SMD34436.1"/>
    </source>
</evidence>
<dbReference type="InterPro" id="IPR023996">
    <property type="entry name" value="TonB-dep_OMP_SusC/RagA"/>
</dbReference>
<feature type="domain" description="TonB-dependent receptor plug" evidence="8">
    <location>
        <begin position="108"/>
        <end position="232"/>
    </location>
</feature>
<dbReference type="InterPro" id="IPR039426">
    <property type="entry name" value="TonB-dep_rcpt-like"/>
</dbReference>
<evidence type="ECO:0000313" key="10">
    <source>
        <dbReference type="Proteomes" id="UP000192472"/>
    </source>
</evidence>
<proteinExistence type="inferred from homology"/>
<dbReference type="Gene3D" id="2.40.170.20">
    <property type="entry name" value="TonB-dependent receptor, beta-barrel domain"/>
    <property type="match status" value="1"/>
</dbReference>
<evidence type="ECO:0000256" key="3">
    <source>
        <dbReference type="ARBA" id="ARBA00022452"/>
    </source>
</evidence>
<dbReference type="STRING" id="692418.SAMN04488029_2004"/>
<gene>
    <name evidence="9" type="ORF">SAMN04488029_2004</name>
</gene>
<dbReference type="Gene3D" id="2.60.40.1120">
    <property type="entry name" value="Carboxypeptidase-like, regulatory domain"/>
    <property type="match status" value="1"/>
</dbReference>
<dbReference type="InterPro" id="IPR008969">
    <property type="entry name" value="CarboxyPept-like_regulatory"/>
</dbReference>
<comment type="subcellular location">
    <subcellularLocation>
        <location evidence="1 7">Cell outer membrane</location>
        <topology evidence="1 7">Multi-pass membrane protein</topology>
    </subcellularLocation>
</comment>
<dbReference type="NCBIfam" id="TIGR04057">
    <property type="entry name" value="SusC_RagA_signa"/>
    <property type="match status" value="1"/>
</dbReference>
<dbReference type="InterPro" id="IPR012910">
    <property type="entry name" value="Plug_dom"/>
</dbReference>
<dbReference type="AlphaFoldDB" id="A0A1W2GDU8"/>
<dbReference type="Pfam" id="PF13715">
    <property type="entry name" value="CarbopepD_reg_2"/>
    <property type="match status" value="1"/>
</dbReference>
<dbReference type="Proteomes" id="UP000192472">
    <property type="component" value="Unassembled WGS sequence"/>
</dbReference>
<dbReference type="PROSITE" id="PS52016">
    <property type="entry name" value="TONB_DEPENDENT_REC_3"/>
    <property type="match status" value="1"/>
</dbReference>
<evidence type="ECO:0000256" key="1">
    <source>
        <dbReference type="ARBA" id="ARBA00004571"/>
    </source>
</evidence>
<evidence type="ECO:0000256" key="6">
    <source>
        <dbReference type="ARBA" id="ARBA00023237"/>
    </source>
</evidence>
<keyword evidence="3 7" id="KW-1134">Transmembrane beta strand</keyword>
<organism evidence="9 10">
    <name type="scientific">Reichenbachiella faecimaris</name>
    <dbReference type="NCBI Taxonomy" id="692418"/>
    <lineage>
        <taxon>Bacteria</taxon>
        <taxon>Pseudomonadati</taxon>
        <taxon>Bacteroidota</taxon>
        <taxon>Cytophagia</taxon>
        <taxon>Cytophagales</taxon>
        <taxon>Reichenbachiellaceae</taxon>
        <taxon>Reichenbachiella</taxon>
    </lineage>
</organism>
<dbReference type="NCBIfam" id="TIGR04056">
    <property type="entry name" value="OMP_RagA_SusC"/>
    <property type="match status" value="1"/>
</dbReference>
<dbReference type="SUPFAM" id="SSF56935">
    <property type="entry name" value="Porins"/>
    <property type="match status" value="1"/>
</dbReference>
<sequence>MTSAICAVMSNVWAQSTIKGTVSSEGENLPGVSVLVEGSAAGTVTDIDGNYSIEVPAGGSTLLFTFIGMATEQVAITGRSQIDVSMKADATELSEVVVTALGLERDKASLGYAVQQVDGSAINTAKEENFIRSLSGKIAGVNVRSASTMGGGTNILIRGNSSLSGNNQPLFVVDGVPVNNSSYNSSSQLSGGGGYDFGNSASDINPDDIESVSVLKGGSASVLYGSRAANGVILITTRKGSQGKTKVTVSSGVTFSKIDESTLPEYQNQYGGGYGGESMPVFSYDAAVHPASWASFDGQEMVEYDADASWGPRFDPNRNVRHWDSWDESDPANFGQVRPWVATPNGIESFFETGVAISSNVSIEGGNAKNSFRVGYTDYRIDGTMPNSTLDRRTFNASMTNQLTEKLTSTFSANVVRSEAEGRAGTGYSDDDGLSIMAAFGNWHQRQLDISRMTKWKNDEGVQRSWNRSAYDNPNPAYWDNPYWTRNENVQSDNRDRFYGKYELTYDVLDWLKVTGRAGLDFSKFFRDYRVAKGGVVEFVGRGAYPLYAINTDIEKQQNYDFFANIEKHFDNQIGISALVGANFRQQNWERTILGTRDGLVLPGVYAISNSASDNINYDEYHQERKDQAVYGTLNLSYADLIYAEGSYRHEWSSAMPAPHKFGYYAGSLSFVFSELEAVKSFSALSFGKLRASFAKTGNAPRRYRTNEVPNYTAGDKYNGNPAYYVQTAVNGDLEPEITKDVELGAELAFFNNRLKLDFAWYKRRSFNQLLSVPVSGSSGVYYSYTNTGEIENDGIELALNATPLQLGKFNWNVNINFSKNNNTVTDLPESLESIEIASVYELSQLHIKGEDYGSFYGRDYVYDDQGRKVINSFGTYELSDYKVLGSIVPDYEVGISNTFTYGNLSLNVLIDIKEGGEIYSQSHRWLRETGNAAETVGTNDLGNPIRNDPSATVDDGNGNQIANPAQGGVVLNGVMADGSENTTRISASDAHHDSNNPEAASIFDASYVKLREMSLNYSLPKSIIGKTPFNRVVISISGRNLAILKKNAPIDPEVSYGVGNSQGIDWGMLPREKSYGFKITAQF</sequence>
<dbReference type="InterPro" id="IPR036942">
    <property type="entry name" value="Beta-barrel_TonB_sf"/>
</dbReference>
<accession>A0A1W2GDU8</accession>
<dbReference type="SUPFAM" id="SSF49464">
    <property type="entry name" value="Carboxypeptidase regulatory domain-like"/>
    <property type="match status" value="1"/>
</dbReference>
<reference evidence="9 10" key="1">
    <citation type="submission" date="2017-04" db="EMBL/GenBank/DDBJ databases">
        <authorList>
            <person name="Afonso C.L."/>
            <person name="Miller P.J."/>
            <person name="Scott M.A."/>
            <person name="Spackman E."/>
            <person name="Goraichik I."/>
            <person name="Dimitrov K.M."/>
            <person name="Suarez D.L."/>
            <person name="Swayne D.E."/>
        </authorList>
    </citation>
    <scope>NUCLEOTIDE SEQUENCE [LARGE SCALE GENOMIC DNA]</scope>
    <source>
        <strain evidence="9 10">DSM 26133</strain>
    </source>
</reference>
<keyword evidence="6 7" id="KW-0998">Cell outer membrane</keyword>